<sequence length="18" mass="1828">MPSGFNPGLVTCTKAFGT</sequence>
<protein>
    <submittedName>
        <fullName evidence="1">Uncharacterized protein</fullName>
    </submittedName>
</protein>
<dbReference type="EMBL" id="KN395698">
    <property type="protein sequence ID" value="KHG11365.1"/>
    <property type="molecule type" value="Genomic_DNA"/>
</dbReference>
<gene>
    <name evidence="1" type="ORF">F383_14881</name>
</gene>
<name>A0A0B0NEW3_GOSAR</name>
<dbReference type="Proteomes" id="UP000032142">
    <property type="component" value="Unassembled WGS sequence"/>
</dbReference>
<accession>A0A0B0NEW3</accession>
<proteinExistence type="predicted"/>
<organism evidence="1 2">
    <name type="scientific">Gossypium arboreum</name>
    <name type="common">Tree cotton</name>
    <name type="synonym">Gossypium nanking</name>
    <dbReference type="NCBI Taxonomy" id="29729"/>
    <lineage>
        <taxon>Eukaryota</taxon>
        <taxon>Viridiplantae</taxon>
        <taxon>Streptophyta</taxon>
        <taxon>Embryophyta</taxon>
        <taxon>Tracheophyta</taxon>
        <taxon>Spermatophyta</taxon>
        <taxon>Magnoliopsida</taxon>
        <taxon>eudicotyledons</taxon>
        <taxon>Gunneridae</taxon>
        <taxon>Pentapetalae</taxon>
        <taxon>rosids</taxon>
        <taxon>malvids</taxon>
        <taxon>Malvales</taxon>
        <taxon>Malvaceae</taxon>
        <taxon>Malvoideae</taxon>
        <taxon>Gossypium</taxon>
    </lineage>
</organism>
<dbReference type="AlphaFoldDB" id="A0A0B0NEW3"/>
<reference evidence="2" key="1">
    <citation type="submission" date="2014-09" db="EMBL/GenBank/DDBJ databases">
        <authorList>
            <person name="Mudge J."/>
            <person name="Ramaraj T."/>
            <person name="Lindquist I.E."/>
            <person name="Bharti A.K."/>
            <person name="Sundararajan A."/>
            <person name="Cameron C.T."/>
            <person name="Woodward J.E."/>
            <person name="May G.D."/>
            <person name="Brubaker C."/>
            <person name="Broadhvest J."/>
            <person name="Wilkins T.A."/>
        </authorList>
    </citation>
    <scope>NUCLEOTIDE SEQUENCE</scope>
    <source>
        <strain evidence="2">cv. AKA8401</strain>
    </source>
</reference>
<evidence type="ECO:0000313" key="1">
    <source>
        <dbReference type="EMBL" id="KHG11365.1"/>
    </source>
</evidence>
<keyword evidence="2" id="KW-1185">Reference proteome</keyword>
<evidence type="ECO:0000313" key="2">
    <source>
        <dbReference type="Proteomes" id="UP000032142"/>
    </source>
</evidence>